<keyword evidence="2" id="KW-1185">Reference proteome</keyword>
<evidence type="ECO:0000313" key="1">
    <source>
        <dbReference type="EMBL" id="MFM9328864.1"/>
    </source>
</evidence>
<evidence type="ECO:0000313" key="2">
    <source>
        <dbReference type="Proteomes" id="UP001631969"/>
    </source>
</evidence>
<gene>
    <name evidence="1" type="ORF">ACI1P1_11230</name>
</gene>
<organism evidence="1 2">
    <name type="scientific">Paenibacillus mesotrionivorans</name>
    <dbReference type="NCBI Taxonomy" id="3160968"/>
    <lineage>
        <taxon>Bacteria</taxon>
        <taxon>Bacillati</taxon>
        <taxon>Bacillota</taxon>
        <taxon>Bacilli</taxon>
        <taxon>Bacillales</taxon>
        <taxon>Paenibacillaceae</taxon>
        <taxon>Paenibacillus</taxon>
    </lineage>
</organism>
<comment type="caution">
    <text evidence="1">The sequence shown here is derived from an EMBL/GenBank/DDBJ whole genome shotgun (WGS) entry which is preliminary data.</text>
</comment>
<dbReference type="EMBL" id="JBJURJ010000006">
    <property type="protein sequence ID" value="MFM9328864.1"/>
    <property type="molecule type" value="Genomic_DNA"/>
</dbReference>
<reference evidence="1" key="1">
    <citation type="submission" date="2024-12" db="EMBL/GenBank/DDBJ databases">
        <authorList>
            <person name="Wu N."/>
        </authorList>
    </citation>
    <scope>NUCLEOTIDE SEQUENCE</scope>
    <source>
        <strain evidence="1">P15</strain>
    </source>
</reference>
<protein>
    <submittedName>
        <fullName evidence="1">Endospore germination permease</fullName>
    </submittedName>
</protein>
<sequence length="372" mass="41451">MQDTSVEQISLTQMFLILITFEIGSSVLVGVAPAAGQDAWLAVLCALAGAFLLITMYLSLVRYGNGKNLYLLYEEFLTKWGAVPVGVCYIGYFLYMAAVVMRDLIELLDTAVYPASPNEFISFSFILVIAYILYLGVEVFARTTEMIIPYFMLFFLLMLVLLVINRSIHFSYLQPVLAEGWRPVLTEAYPKILTFPFGESIALTILMSQTAGQAKLRKFMWTGLLISGSVLAFVSVLQVTVLTPERVKRTVFPLLSVNRSIDVGFLFERLDGVVVFLMLLGLFVKVAALFYAGLKGAEYITGVGYRYFSVPVAVLVALTSLLLASDYMEHIAEGLEVVPYYLHIPFQLVLPGGLWLLTLWKRSRRPKASGKG</sequence>
<name>A0ACC7NVT4_9BACL</name>
<accession>A0ACC7NVT4</accession>
<dbReference type="Proteomes" id="UP001631969">
    <property type="component" value="Unassembled WGS sequence"/>
</dbReference>
<proteinExistence type="predicted"/>